<dbReference type="EnsemblMetazoa" id="HelroT162140">
    <property type="protein sequence ID" value="HelroP162140"/>
    <property type="gene ID" value="HelroG162140"/>
</dbReference>
<dbReference type="Proteomes" id="UP000015101">
    <property type="component" value="Unassembled WGS sequence"/>
</dbReference>
<reference evidence="3" key="3">
    <citation type="submission" date="2015-06" db="UniProtKB">
        <authorList>
            <consortium name="EnsemblMetazoa"/>
        </authorList>
    </citation>
    <scope>IDENTIFICATION</scope>
</reference>
<evidence type="ECO:0000313" key="3">
    <source>
        <dbReference type="EnsemblMetazoa" id="HelroP162140"/>
    </source>
</evidence>
<evidence type="ECO:0000313" key="2">
    <source>
        <dbReference type="EMBL" id="ESN98686.1"/>
    </source>
</evidence>
<feature type="compositionally biased region" description="Acidic residues" evidence="1">
    <location>
        <begin position="187"/>
        <end position="197"/>
    </location>
</feature>
<dbReference type="HOGENOM" id="CLU_1290232_0_0_1"/>
<name>T1ESA0_HELRO</name>
<keyword evidence="4" id="KW-1185">Reference proteome</keyword>
<dbReference type="AlphaFoldDB" id="T1ESA0"/>
<dbReference type="RefSeq" id="XP_009022677.1">
    <property type="nucleotide sequence ID" value="XM_009024429.1"/>
</dbReference>
<accession>T1ESA0</accession>
<dbReference type="EMBL" id="AMQM01001041">
    <property type="status" value="NOT_ANNOTATED_CDS"/>
    <property type="molecule type" value="Genomic_DNA"/>
</dbReference>
<gene>
    <name evidence="3" type="primary">20199450</name>
    <name evidence="2" type="ORF">HELRODRAFT_162140</name>
</gene>
<feature type="region of interest" description="Disordered" evidence="1">
    <location>
        <begin position="186"/>
        <end position="214"/>
    </location>
</feature>
<dbReference type="EMBL" id="KB097143">
    <property type="protein sequence ID" value="ESN98686.1"/>
    <property type="molecule type" value="Genomic_DNA"/>
</dbReference>
<sequence>MDHRKTKPVLNLYNPPRRFLPLNRHGSQLWLTKGSGKNRWPRMEAAQECGYKCTCTSLLLYPDKLYGARLYSLVTDRQTLFRCQYLLQKDVSSQTWLLDSPEHCGYMEIFFEKCLPAKEEEDFVHICRNLLLLQTDVLNIRSKMSAYDCCIKRYICKYIKERGCTAHVCRATPLLMALEAFFKQEQEQEEQEREEQEQEQKEQEKEQKELKEQE</sequence>
<reference evidence="4" key="1">
    <citation type="submission" date="2012-12" db="EMBL/GenBank/DDBJ databases">
        <authorList>
            <person name="Hellsten U."/>
            <person name="Grimwood J."/>
            <person name="Chapman J.A."/>
            <person name="Shapiro H."/>
            <person name="Aerts A."/>
            <person name="Otillar R.P."/>
            <person name="Terry A.Y."/>
            <person name="Boore J.L."/>
            <person name="Simakov O."/>
            <person name="Marletaz F."/>
            <person name="Cho S.-J."/>
            <person name="Edsinger-Gonzales E."/>
            <person name="Havlak P."/>
            <person name="Kuo D.-H."/>
            <person name="Larsson T."/>
            <person name="Lv J."/>
            <person name="Arendt D."/>
            <person name="Savage R."/>
            <person name="Osoegawa K."/>
            <person name="de Jong P."/>
            <person name="Lindberg D.R."/>
            <person name="Seaver E.C."/>
            <person name="Weisblat D.A."/>
            <person name="Putnam N.H."/>
            <person name="Grigoriev I.V."/>
            <person name="Rokhsar D.S."/>
        </authorList>
    </citation>
    <scope>NUCLEOTIDE SEQUENCE</scope>
</reference>
<feature type="compositionally biased region" description="Basic and acidic residues" evidence="1">
    <location>
        <begin position="198"/>
        <end position="214"/>
    </location>
</feature>
<dbReference type="CTD" id="20199450"/>
<protein>
    <submittedName>
        <fullName evidence="2 3">Uncharacterized protein</fullName>
    </submittedName>
</protein>
<dbReference type="EMBL" id="AMQM01001042">
    <property type="status" value="NOT_ANNOTATED_CDS"/>
    <property type="molecule type" value="Genomic_DNA"/>
</dbReference>
<evidence type="ECO:0000313" key="4">
    <source>
        <dbReference type="Proteomes" id="UP000015101"/>
    </source>
</evidence>
<reference evidence="2 4" key="2">
    <citation type="journal article" date="2013" name="Nature">
        <title>Insights into bilaterian evolution from three spiralian genomes.</title>
        <authorList>
            <person name="Simakov O."/>
            <person name="Marletaz F."/>
            <person name="Cho S.J."/>
            <person name="Edsinger-Gonzales E."/>
            <person name="Havlak P."/>
            <person name="Hellsten U."/>
            <person name="Kuo D.H."/>
            <person name="Larsson T."/>
            <person name="Lv J."/>
            <person name="Arendt D."/>
            <person name="Savage R."/>
            <person name="Osoegawa K."/>
            <person name="de Jong P."/>
            <person name="Grimwood J."/>
            <person name="Chapman J.A."/>
            <person name="Shapiro H."/>
            <person name="Aerts A."/>
            <person name="Otillar R.P."/>
            <person name="Terry A.Y."/>
            <person name="Boore J.L."/>
            <person name="Grigoriev I.V."/>
            <person name="Lindberg D.R."/>
            <person name="Seaver E.C."/>
            <person name="Weisblat D.A."/>
            <person name="Putnam N.H."/>
            <person name="Rokhsar D.S."/>
        </authorList>
    </citation>
    <scope>NUCLEOTIDE SEQUENCE</scope>
</reference>
<dbReference type="InParanoid" id="T1ESA0"/>
<organism evidence="3 4">
    <name type="scientific">Helobdella robusta</name>
    <name type="common">Californian leech</name>
    <dbReference type="NCBI Taxonomy" id="6412"/>
    <lineage>
        <taxon>Eukaryota</taxon>
        <taxon>Metazoa</taxon>
        <taxon>Spiralia</taxon>
        <taxon>Lophotrochozoa</taxon>
        <taxon>Annelida</taxon>
        <taxon>Clitellata</taxon>
        <taxon>Hirudinea</taxon>
        <taxon>Rhynchobdellida</taxon>
        <taxon>Glossiphoniidae</taxon>
        <taxon>Helobdella</taxon>
    </lineage>
</organism>
<proteinExistence type="predicted"/>
<evidence type="ECO:0000256" key="1">
    <source>
        <dbReference type="SAM" id="MobiDB-lite"/>
    </source>
</evidence>
<dbReference type="KEGG" id="hro:HELRODRAFT_162140"/>
<dbReference type="GeneID" id="20199450"/>